<dbReference type="PANTHER" id="PTHR47756">
    <property type="entry name" value="BLL6612 PROTEIN-RELATED"/>
    <property type="match status" value="1"/>
</dbReference>
<feature type="domain" description="RNA polymerase sigma-70 region 2" evidence="2">
    <location>
        <begin position="32"/>
        <end position="84"/>
    </location>
</feature>
<reference evidence="3 4" key="1">
    <citation type="submission" date="2022-06" db="EMBL/GenBank/DDBJ databases">
        <title>Genomic Encyclopedia of Archaeal and Bacterial Type Strains, Phase II (KMG-II): from individual species to whole genera.</title>
        <authorList>
            <person name="Goeker M."/>
        </authorList>
    </citation>
    <scope>NUCLEOTIDE SEQUENCE [LARGE SCALE GENOMIC DNA]</scope>
    <source>
        <strain evidence="3 4">DSM 44255</strain>
    </source>
</reference>
<feature type="compositionally biased region" description="Polar residues" evidence="1">
    <location>
        <begin position="99"/>
        <end position="109"/>
    </location>
</feature>
<evidence type="ECO:0000313" key="4">
    <source>
        <dbReference type="Proteomes" id="UP001205185"/>
    </source>
</evidence>
<dbReference type="InterPro" id="IPR013325">
    <property type="entry name" value="RNA_pol_sigma_r2"/>
</dbReference>
<accession>A0ABT1IE71</accession>
<name>A0ABT1IE71_9PSEU</name>
<keyword evidence="4" id="KW-1185">Reference proteome</keyword>
<dbReference type="InterPro" id="IPR007627">
    <property type="entry name" value="RNA_pol_sigma70_r2"/>
</dbReference>
<organism evidence="3 4">
    <name type="scientific">Actinokineospora diospyrosa</name>
    <dbReference type="NCBI Taxonomy" id="103728"/>
    <lineage>
        <taxon>Bacteria</taxon>
        <taxon>Bacillati</taxon>
        <taxon>Actinomycetota</taxon>
        <taxon>Actinomycetes</taxon>
        <taxon>Pseudonocardiales</taxon>
        <taxon>Pseudonocardiaceae</taxon>
        <taxon>Actinokineospora</taxon>
    </lineage>
</organism>
<dbReference type="SUPFAM" id="SSF88946">
    <property type="entry name" value="Sigma2 domain of RNA polymerase sigma factors"/>
    <property type="match status" value="1"/>
</dbReference>
<dbReference type="EMBL" id="JAMTCO010000008">
    <property type="protein sequence ID" value="MCP2270846.1"/>
    <property type="molecule type" value="Genomic_DNA"/>
</dbReference>
<evidence type="ECO:0000313" key="3">
    <source>
        <dbReference type="EMBL" id="MCP2270846.1"/>
    </source>
</evidence>
<sequence length="212" mass="23147">MRHHRAVDDVAKVDVVAELVGRIWRTEAAGMLAVLSRRLGDFDRAEEALSDALTRWQADGVPDSPSGWLVTTAWRKALDRLRRDAVGREKAARVAAESSPETARTTGWPRSSPAATPARFFSTHLRRLVARTPIGSRCPLPWSERERTHRRPGGVTPSRPPPGRDCPRRRDGAAGECRGGVVAVEAGNVHTARNTGKSHMVGLRSDGSGVER</sequence>
<feature type="region of interest" description="Disordered" evidence="1">
    <location>
        <begin position="138"/>
        <end position="176"/>
    </location>
</feature>
<feature type="region of interest" description="Disordered" evidence="1">
    <location>
        <begin position="91"/>
        <end position="116"/>
    </location>
</feature>
<dbReference type="Pfam" id="PF04542">
    <property type="entry name" value="Sigma70_r2"/>
    <property type="match status" value="1"/>
</dbReference>
<feature type="region of interest" description="Disordered" evidence="1">
    <location>
        <begin position="193"/>
        <end position="212"/>
    </location>
</feature>
<protein>
    <submittedName>
        <fullName evidence="3">Sigma-70 region 2</fullName>
    </submittedName>
</protein>
<comment type="caution">
    <text evidence="3">The sequence shown here is derived from an EMBL/GenBank/DDBJ whole genome shotgun (WGS) entry which is preliminary data.</text>
</comment>
<evidence type="ECO:0000259" key="2">
    <source>
        <dbReference type="Pfam" id="PF04542"/>
    </source>
</evidence>
<gene>
    <name evidence="3" type="ORF">LV75_003358</name>
</gene>
<evidence type="ECO:0000256" key="1">
    <source>
        <dbReference type="SAM" id="MobiDB-lite"/>
    </source>
</evidence>
<dbReference type="Gene3D" id="1.10.1740.10">
    <property type="match status" value="1"/>
</dbReference>
<dbReference type="PANTHER" id="PTHR47756:SF2">
    <property type="entry name" value="BLL6612 PROTEIN"/>
    <property type="match status" value="1"/>
</dbReference>
<proteinExistence type="predicted"/>
<dbReference type="Proteomes" id="UP001205185">
    <property type="component" value="Unassembled WGS sequence"/>
</dbReference>